<feature type="domain" description="Isochorismatase-like" evidence="8">
    <location>
        <begin position="3"/>
        <end position="183"/>
    </location>
</feature>
<evidence type="ECO:0000256" key="3">
    <source>
        <dbReference type="ARBA" id="ARBA00022723"/>
    </source>
</evidence>
<comment type="similarity">
    <text evidence="1">Belongs to the isochorismatase family.</text>
</comment>
<evidence type="ECO:0000256" key="2">
    <source>
        <dbReference type="ARBA" id="ARBA00022642"/>
    </source>
</evidence>
<dbReference type="Gene3D" id="3.40.50.850">
    <property type="entry name" value="Isochorismatase-like"/>
    <property type="match status" value="1"/>
</dbReference>
<evidence type="ECO:0000256" key="6">
    <source>
        <dbReference type="ARBA" id="ARBA00039017"/>
    </source>
</evidence>
<comment type="pathway">
    <text evidence="5">Cofactor biosynthesis; nicotinate biosynthesis; nicotinate from nicotinamide: step 1/1.</text>
</comment>
<evidence type="ECO:0000256" key="7">
    <source>
        <dbReference type="ARBA" id="ARBA00043224"/>
    </source>
</evidence>
<evidence type="ECO:0000256" key="4">
    <source>
        <dbReference type="ARBA" id="ARBA00022801"/>
    </source>
</evidence>
<sequence>MKALIVVDIQNDFCPGGSLAVNDGDAVVPYVNRLIKSFSDSGSRVIYTRDWHPANHSSFADFGGIWPAHCVAGTDGAAFHPDLIEAPGSIIISKADKTESDAYSGFEGTELDKELKMLGIDNLVVAGLATDYCVKNTVLDALSKGYETVVAEDCIRAVDVQTGDGERAILEMTKAGAVFRTSNSLIAR</sequence>
<accession>A0AAJ1IA83</accession>
<keyword evidence="3" id="KW-0479">Metal-binding</keyword>
<dbReference type="EMBL" id="JAQQAL010000006">
    <property type="protein sequence ID" value="MDC7225449.1"/>
    <property type="molecule type" value="Genomic_DNA"/>
</dbReference>
<dbReference type="EC" id="3.5.1.19" evidence="6"/>
<dbReference type="PANTHER" id="PTHR11080">
    <property type="entry name" value="PYRAZINAMIDASE/NICOTINAMIDASE"/>
    <property type="match status" value="1"/>
</dbReference>
<dbReference type="InterPro" id="IPR052347">
    <property type="entry name" value="Isochorismatase_Nicotinamidase"/>
</dbReference>
<protein>
    <recommendedName>
        <fullName evidence="6">nicotinamidase</fullName>
        <ecNumber evidence="6">3.5.1.19</ecNumber>
    </recommendedName>
    <alternativeName>
        <fullName evidence="7">Nicotinamide deamidase</fullName>
    </alternativeName>
</protein>
<dbReference type="SUPFAM" id="SSF52499">
    <property type="entry name" value="Isochorismatase-like hydrolases"/>
    <property type="match status" value="1"/>
</dbReference>
<evidence type="ECO:0000313" key="9">
    <source>
        <dbReference type="EMBL" id="MDC7225449.1"/>
    </source>
</evidence>
<dbReference type="GO" id="GO:0046872">
    <property type="term" value="F:metal ion binding"/>
    <property type="evidence" value="ECO:0007669"/>
    <property type="project" value="UniProtKB-KW"/>
</dbReference>
<reference evidence="9 10" key="1">
    <citation type="submission" date="2022-12" db="EMBL/GenBank/DDBJ databases">
        <title>Metagenome assembled genome from gulf of manar.</title>
        <authorList>
            <person name="Kohli P."/>
            <person name="Pk S."/>
            <person name="Venkata Ramana C."/>
            <person name="Sasikala C."/>
        </authorList>
    </citation>
    <scope>NUCLEOTIDE SEQUENCE [LARGE SCALE GENOMIC DNA]</scope>
    <source>
        <strain evidence="9">JB008</strain>
    </source>
</reference>
<organism evidence="9 10">
    <name type="scientific">Candidatus Thalassospirochaeta sargassi</name>
    <dbReference type="NCBI Taxonomy" id="3119039"/>
    <lineage>
        <taxon>Bacteria</taxon>
        <taxon>Pseudomonadati</taxon>
        <taxon>Spirochaetota</taxon>
        <taxon>Spirochaetia</taxon>
        <taxon>Spirochaetales</taxon>
        <taxon>Spirochaetaceae</taxon>
        <taxon>Candidatus Thalassospirochaeta</taxon>
    </lineage>
</organism>
<keyword evidence="2" id="KW-0662">Pyridine nucleotide biosynthesis</keyword>
<evidence type="ECO:0000313" key="10">
    <source>
        <dbReference type="Proteomes" id="UP001221217"/>
    </source>
</evidence>
<dbReference type="PANTHER" id="PTHR11080:SF2">
    <property type="entry name" value="LD05707P"/>
    <property type="match status" value="1"/>
</dbReference>
<dbReference type="InterPro" id="IPR000868">
    <property type="entry name" value="Isochorismatase-like_dom"/>
</dbReference>
<keyword evidence="4 9" id="KW-0378">Hydrolase</keyword>
<dbReference type="Proteomes" id="UP001221217">
    <property type="component" value="Unassembled WGS sequence"/>
</dbReference>
<gene>
    <name evidence="9" type="primary">pncA</name>
    <name evidence="9" type="ORF">PQJ61_01650</name>
</gene>
<dbReference type="NCBIfam" id="NF008623">
    <property type="entry name" value="PRK11609.1"/>
    <property type="match status" value="1"/>
</dbReference>
<dbReference type="GO" id="GO:0008936">
    <property type="term" value="F:nicotinamidase activity"/>
    <property type="evidence" value="ECO:0007669"/>
    <property type="project" value="UniProtKB-EC"/>
</dbReference>
<evidence type="ECO:0000256" key="1">
    <source>
        <dbReference type="ARBA" id="ARBA00006336"/>
    </source>
</evidence>
<dbReference type="CDD" id="cd01011">
    <property type="entry name" value="nicotinamidase"/>
    <property type="match status" value="1"/>
</dbReference>
<dbReference type="GO" id="GO:0019363">
    <property type="term" value="P:pyridine nucleotide biosynthetic process"/>
    <property type="evidence" value="ECO:0007669"/>
    <property type="project" value="UniProtKB-KW"/>
</dbReference>
<comment type="caution">
    <text evidence="9">The sequence shown here is derived from an EMBL/GenBank/DDBJ whole genome shotgun (WGS) entry which is preliminary data.</text>
</comment>
<proteinExistence type="inferred from homology"/>
<evidence type="ECO:0000259" key="8">
    <source>
        <dbReference type="Pfam" id="PF00857"/>
    </source>
</evidence>
<dbReference type="AlphaFoldDB" id="A0AAJ1IA83"/>
<dbReference type="Pfam" id="PF00857">
    <property type="entry name" value="Isochorismatase"/>
    <property type="match status" value="1"/>
</dbReference>
<evidence type="ECO:0000256" key="5">
    <source>
        <dbReference type="ARBA" id="ARBA00037900"/>
    </source>
</evidence>
<dbReference type="InterPro" id="IPR036380">
    <property type="entry name" value="Isochorismatase-like_sf"/>
</dbReference>
<name>A0AAJ1IA83_9SPIO</name>